<dbReference type="AlphaFoldDB" id="A0A1T0CLB8"/>
<reference evidence="8 9" key="1">
    <citation type="submission" date="2017-02" db="EMBL/GenBank/DDBJ databases">
        <title>Draft genome sequence of Moraxella pluranimalium CCUG 54913T type strain.</title>
        <authorList>
            <person name="Salva-Serra F."/>
            <person name="Engstrom-Jakobsson H."/>
            <person name="Thorell K."/>
            <person name="Jaen-Luchoro D."/>
            <person name="Gonzales-Siles L."/>
            <person name="Karlsson R."/>
            <person name="Yazdan S."/>
            <person name="Boulund F."/>
            <person name="Johnning A."/>
            <person name="Engstrand L."/>
            <person name="Kristiansson E."/>
            <person name="Moore E."/>
        </authorList>
    </citation>
    <scope>NUCLEOTIDE SEQUENCE [LARGE SCALE GENOMIC DNA]</scope>
    <source>
        <strain evidence="8 9">CCUG 54913</strain>
    </source>
</reference>
<comment type="subunit">
    <text evidence="5">Part of the 50S ribosomal subunit; part of the 5S rRNA/L5/L18/L25 subcomplex. Contacts the 5S rRNA. Binds to the 5S rRNA independently of L5 and L18.</text>
</comment>
<proteinExistence type="inferred from homology"/>
<dbReference type="GO" id="GO:0008097">
    <property type="term" value="F:5S rRNA binding"/>
    <property type="evidence" value="ECO:0007669"/>
    <property type="project" value="InterPro"/>
</dbReference>
<comment type="similarity">
    <text evidence="5">Belongs to the bacterial ribosomal protein bL25 family.</text>
</comment>
<keyword evidence="3 5" id="KW-0689">Ribosomal protein</keyword>
<keyword evidence="2 5" id="KW-0694">RNA-binding</keyword>
<dbReference type="STRING" id="470453.B0680_08250"/>
<dbReference type="GO" id="GO:0006412">
    <property type="term" value="P:translation"/>
    <property type="evidence" value="ECO:0007669"/>
    <property type="project" value="UniProtKB-UniRule"/>
</dbReference>
<keyword evidence="1 5" id="KW-0699">rRNA-binding</keyword>
<dbReference type="CDD" id="cd00495">
    <property type="entry name" value="Ribosomal_L25_TL5_CTC"/>
    <property type="match status" value="1"/>
</dbReference>
<evidence type="ECO:0000256" key="4">
    <source>
        <dbReference type="ARBA" id="ARBA00023274"/>
    </source>
</evidence>
<evidence type="ECO:0000256" key="6">
    <source>
        <dbReference type="SAM" id="MobiDB-lite"/>
    </source>
</evidence>
<evidence type="ECO:0000256" key="5">
    <source>
        <dbReference type="HAMAP-Rule" id="MF_01336"/>
    </source>
</evidence>
<dbReference type="HAMAP" id="MF_01336">
    <property type="entry name" value="Ribosomal_bL25"/>
    <property type="match status" value="1"/>
</dbReference>
<organism evidence="8 9">
    <name type="scientific">Moraxella pluranimalium</name>
    <dbReference type="NCBI Taxonomy" id="470453"/>
    <lineage>
        <taxon>Bacteria</taxon>
        <taxon>Pseudomonadati</taxon>
        <taxon>Pseudomonadota</taxon>
        <taxon>Gammaproteobacteria</taxon>
        <taxon>Moraxellales</taxon>
        <taxon>Moraxellaceae</taxon>
        <taxon>Moraxella</taxon>
    </lineage>
</organism>
<comment type="caution">
    <text evidence="8">The sequence shown here is derived from an EMBL/GenBank/DDBJ whole genome shotgun (WGS) entry which is preliminary data.</text>
</comment>
<dbReference type="SUPFAM" id="SSF50715">
    <property type="entry name" value="Ribosomal protein L25-like"/>
    <property type="match status" value="1"/>
</dbReference>
<evidence type="ECO:0000256" key="2">
    <source>
        <dbReference type="ARBA" id="ARBA00022884"/>
    </source>
</evidence>
<dbReference type="InterPro" id="IPR029751">
    <property type="entry name" value="Ribosomal_L25_dom"/>
</dbReference>
<evidence type="ECO:0000313" key="9">
    <source>
        <dbReference type="Proteomes" id="UP000189800"/>
    </source>
</evidence>
<dbReference type="InterPro" id="IPR020930">
    <property type="entry name" value="Ribosomal_uL5_bac-type"/>
</dbReference>
<dbReference type="NCBIfam" id="NF004612">
    <property type="entry name" value="PRK05943.1"/>
    <property type="match status" value="1"/>
</dbReference>
<feature type="region of interest" description="Disordered" evidence="6">
    <location>
        <begin position="1"/>
        <end position="21"/>
    </location>
</feature>
<evidence type="ECO:0000259" key="7">
    <source>
        <dbReference type="Pfam" id="PF01386"/>
    </source>
</evidence>
<evidence type="ECO:0000256" key="3">
    <source>
        <dbReference type="ARBA" id="ARBA00022980"/>
    </source>
</evidence>
<keyword evidence="9" id="KW-1185">Reference proteome</keyword>
<dbReference type="PANTHER" id="PTHR33284">
    <property type="entry name" value="RIBOSOMAL PROTEIN L25/GLN-TRNA SYNTHETASE, ANTI-CODON-BINDING DOMAIN-CONTAINING PROTEIN"/>
    <property type="match status" value="1"/>
</dbReference>
<gene>
    <name evidence="5" type="primary">rplY</name>
    <name evidence="8" type="ORF">B0680_08250</name>
</gene>
<name>A0A1T0CLB8_9GAMM</name>
<dbReference type="PANTHER" id="PTHR33284:SF1">
    <property type="entry name" value="RIBOSOMAL PROTEIN L25_GLN-TRNA SYNTHETASE, ANTI-CODON-BINDING DOMAIN-CONTAINING PROTEIN"/>
    <property type="match status" value="1"/>
</dbReference>
<feature type="domain" description="Large ribosomal subunit protein bL25 L25" evidence="7">
    <location>
        <begin position="7"/>
        <end position="95"/>
    </location>
</feature>
<sequence>MSQFTLNGVARAADQQGKGASRRLRKNNLIPAIIYGGNAEPVAICVKNNELVKALESEAFFSSVTTITVDGTTHNVVIKALQRHPAKGFPLHVDFQRA</sequence>
<evidence type="ECO:0000313" key="8">
    <source>
        <dbReference type="EMBL" id="OOS23140.1"/>
    </source>
</evidence>
<dbReference type="Proteomes" id="UP000189800">
    <property type="component" value="Unassembled WGS sequence"/>
</dbReference>
<dbReference type="GO" id="GO:0003735">
    <property type="term" value="F:structural constituent of ribosome"/>
    <property type="evidence" value="ECO:0007669"/>
    <property type="project" value="InterPro"/>
</dbReference>
<dbReference type="EMBL" id="MUYU01000019">
    <property type="protein sequence ID" value="OOS23140.1"/>
    <property type="molecule type" value="Genomic_DNA"/>
</dbReference>
<protein>
    <recommendedName>
        <fullName evidence="5">Large ribosomal subunit protein bL25</fullName>
    </recommendedName>
</protein>
<accession>A0A1T0CLB8</accession>
<dbReference type="InterPro" id="IPR011035">
    <property type="entry name" value="Ribosomal_bL25/Gln-tRNA_synth"/>
</dbReference>
<dbReference type="InterPro" id="IPR020056">
    <property type="entry name" value="Rbsml_bL25/Gln-tRNA_synth_N"/>
</dbReference>
<dbReference type="OrthoDB" id="9806411at2"/>
<comment type="function">
    <text evidence="5">This is one of the proteins that binds to the 5S RNA in the ribosome where it forms part of the central protuberance.</text>
</comment>
<dbReference type="GO" id="GO:0022625">
    <property type="term" value="C:cytosolic large ribosomal subunit"/>
    <property type="evidence" value="ECO:0007669"/>
    <property type="project" value="TreeGrafter"/>
</dbReference>
<keyword evidence="4 5" id="KW-0687">Ribonucleoprotein</keyword>
<evidence type="ECO:0000256" key="1">
    <source>
        <dbReference type="ARBA" id="ARBA00022730"/>
    </source>
</evidence>
<dbReference type="InterPro" id="IPR020055">
    <property type="entry name" value="Ribosomal_bL25_short"/>
</dbReference>
<dbReference type="Pfam" id="PF01386">
    <property type="entry name" value="Ribosomal_L25p"/>
    <property type="match status" value="1"/>
</dbReference>
<dbReference type="Gene3D" id="2.40.240.10">
    <property type="entry name" value="Ribosomal Protein L25, Chain P"/>
    <property type="match status" value="1"/>
</dbReference>